<name>A0A396RXY5_9SPHN</name>
<accession>A0A396RXY5</accession>
<organism evidence="2 3">
    <name type="scientific">Sphingomonas gilva</name>
    <dbReference type="NCBI Taxonomy" id="2305907"/>
    <lineage>
        <taxon>Bacteria</taxon>
        <taxon>Pseudomonadati</taxon>
        <taxon>Pseudomonadota</taxon>
        <taxon>Alphaproteobacteria</taxon>
        <taxon>Sphingomonadales</taxon>
        <taxon>Sphingomonadaceae</taxon>
        <taxon>Sphingomonas</taxon>
    </lineage>
</organism>
<dbReference type="PANTHER" id="PTHR35024">
    <property type="entry name" value="HYPOTHETICAL CYTOSOLIC PROTEIN"/>
    <property type="match status" value="1"/>
</dbReference>
<sequence>MSSGDIRDKSGREAVAGIGKGIVVIGDIECASEIQIGGRVMGDVRCQTLFVEPGGTIVGSVNAGQVRVSGLVEGTIEAGDLAVESTGSVSGTITYTRLKVSAGGVLDGSFKHRPEEEVSVETGPLKLVESSEPANPRRVYVD</sequence>
<keyword evidence="3" id="KW-1185">Reference proteome</keyword>
<evidence type="ECO:0000313" key="2">
    <source>
        <dbReference type="EMBL" id="RHW19333.1"/>
    </source>
</evidence>
<dbReference type="Proteomes" id="UP000266693">
    <property type="component" value="Unassembled WGS sequence"/>
</dbReference>
<dbReference type="RefSeq" id="WP_118862839.1">
    <property type="nucleotide sequence ID" value="NZ_QWLV01000001.1"/>
</dbReference>
<dbReference type="AlphaFoldDB" id="A0A396RXY5"/>
<evidence type="ECO:0000256" key="1">
    <source>
        <dbReference type="ARBA" id="ARBA00044755"/>
    </source>
</evidence>
<comment type="caution">
    <text evidence="2">The sequence shown here is derived from an EMBL/GenBank/DDBJ whole genome shotgun (WGS) entry which is preliminary data.</text>
</comment>
<dbReference type="InterPro" id="IPR007607">
    <property type="entry name" value="BacA/B"/>
</dbReference>
<gene>
    <name evidence="2" type="ORF">D1610_04320</name>
</gene>
<dbReference type="EMBL" id="QWLV01000001">
    <property type="protein sequence ID" value="RHW19333.1"/>
    <property type="molecule type" value="Genomic_DNA"/>
</dbReference>
<proteinExistence type="inferred from homology"/>
<dbReference type="Pfam" id="PF04519">
    <property type="entry name" value="Bactofilin"/>
    <property type="match status" value="1"/>
</dbReference>
<dbReference type="OrthoDB" id="5738271at2"/>
<reference evidence="2 3" key="1">
    <citation type="submission" date="2018-08" db="EMBL/GenBank/DDBJ databases">
        <title>The multiple taxonomic identification of Sphingomonas gilva.</title>
        <authorList>
            <person name="Zhu D."/>
            <person name="Zheng S."/>
        </authorList>
    </citation>
    <scope>NUCLEOTIDE SEQUENCE [LARGE SCALE GENOMIC DNA]</scope>
    <source>
        <strain evidence="2 3">ZDH117</strain>
    </source>
</reference>
<protein>
    <submittedName>
        <fullName evidence="2">Polymer-forming cytoskeletal protein</fullName>
    </submittedName>
</protein>
<dbReference type="PANTHER" id="PTHR35024:SF4">
    <property type="entry name" value="POLYMER-FORMING CYTOSKELETAL PROTEIN"/>
    <property type="match status" value="1"/>
</dbReference>
<evidence type="ECO:0000313" key="3">
    <source>
        <dbReference type="Proteomes" id="UP000266693"/>
    </source>
</evidence>
<comment type="similarity">
    <text evidence="1">Belongs to the bactofilin family.</text>
</comment>